<dbReference type="GO" id="GO:0003995">
    <property type="term" value="F:acyl-CoA dehydrogenase activity"/>
    <property type="evidence" value="ECO:0007669"/>
    <property type="project" value="TreeGrafter"/>
</dbReference>
<keyword evidence="1" id="KW-0560">Oxidoreductase</keyword>
<dbReference type="Gene3D" id="2.40.110.10">
    <property type="entry name" value="Butyryl-CoA Dehydrogenase, subunit A, domain 2"/>
    <property type="match status" value="1"/>
</dbReference>
<dbReference type="Pfam" id="PF08028">
    <property type="entry name" value="Acyl-CoA_dh_2"/>
    <property type="match status" value="1"/>
</dbReference>
<gene>
    <name evidence="3" type="ORF">E1161_19295</name>
</gene>
<dbReference type="PANTHER" id="PTHR48083:SF5">
    <property type="entry name" value="NRGC PROTEIN"/>
    <property type="match status" value="1"/>
</dbReference>
<reference evidence="3 4" key="1">
    <citation type="submission" date="2019-03" db="EMBL/GenBank/DDBJ databases">
        <title>Draft genome sequences of novel Actinobacteria.</title>
        <authorList>
            <person name="Sahin N."/>
            <person name="Ay H."/>
            <person name="Saygin H."/>
        </authorList>
    </citation>
    <scope>NUCLEOTIDE SEQUENCE [LARGE SCALE GENOMIC DNA]</scope>
    <source>
        <strain evidence="3 4">16K404</strain>
    </source>
</reference>
<dbReference type="Proteomes" id="UP000294744">
    <property type="component" value="Unassembled WGS sequence"/>
</dbReference>
<organism evidence="3 4">
    <name type="scientific">Saccharopolyspora aridisoli</name>
    <dbReference type="NCBI Taxonomy" id="2530385"/>
    <lineage>
        <taxon>Bacteria</taxon>
        <taxon>Bacillati</taxon>
        <taxon>Actinomycetota</taxon>
        <taxon>Actinomycetes</taxon>
        <taxon>Pseudonocardiales</taxon>
        <taxon>Pseudonocardiaceae</taxon>
        <taxon>Saccharopolyspora</taxon>
    </lineage>
</organism>
<dbReference type="EMBL" id="SMKV01000026">
    <property type="protein sequence ID" value="TDC90254.1"/>
    <property type="molecule type" value="Genomic_DNA"/>
</dbReference>
<dbReference type="RefSeq" id="WP_132625255.1">
    <property type="nucleotide sequence ID" value="NZ_SMKV01000026.1"/>
</dbReference>
<accession>A0A4R4UMB0</accession>
<name>A0A4R4UMB0_9PSEU</name>
<dbReference type="Gene3D" id="1.20.140.10">
    <property type="entry name" value="Butyryl-CoA Dehydrogenase, subunit A, domain 3"/>
    <property type="match status" value="1"/>
</dbReference>
<dbReference type="InterPro" id="IPR013107">
    <property type="entry name" value="Acyl-CoA_DH_C"/>
</dbReference>
<keyword evidence="4" id="KW-1185">Reference proteome</keyword>
<dbReference type="InterPro" id="IPR009100">
    <property type="entry name" value="AcylCoA_DH/oxidase_NM_dom_sf"/>
</dbReference>
<dbReference type="InterPro" id="IPR036250">
    <property type="entry name" value="AcylCo_DH-like_C"/>
</dbReference>
<proteinExistence type="predicted"/>
<comment type="caution">
    <text evidence="3">The sequence shown here is derived from an EMBL/GenBank/DDBJ whole genome shotgun (WGS) entry which is preliminary data.</text>
</comment>
<evidence type="ECO:0000313" key="3">
    <source>
        <dbReference type="EMBL" id="TDC90254.1"/>
    </source>
</evidence>
<feature type="domain" description="Acyl-CoA dehydrogenase C-terminal" evidence="2">
    <location>
        <begin position="234"/>
        <end position="360"/>
    </location>
</feature>
<dbReference type="PANTHER" id="PTHR48083">
    <property type="entry name" value="MEDIUM-CHAIN SPECIFIC ACYL-COA DEHYDROGENASE, MITOCHONDRIAL-RELATED"/>
    <property type="match status" value="1"/>
</dbReference>
<dbReference type="Gene3D" id="1.10.540.10">
    <property type="entry name" value="Acyl-CoA dehydrogenase/oxidase, N-terminal domain"/>
    <property type="match status" value="1"/>
</dbReference>
<protein>
    <submittedName>
        <fullName evidence="3">Acyl-CoA dehydrogenase</fullName>
    </submittedName>
</protein>
<sequence length="391" mass="42492">MGELHVSDEFDALIGRIRAIGPLLEDHAEHSEEIGRLSDESAKALIDTRIFRIGIPAELGGYEFSPRQAMETIAEVSYIDASAGWAFMALQLATGTTPAYLGWDVVHDLFPNVRRGHHALIAGQGTRSGKAVRTEGGYRISGNWQFASGVSMATHIHTAAHCADEGRTLVFTLPIEQVALQDNWDVMGLRATGSIDYSIHDVFVPTSYAYEATCTSPRMGGALYRLGLAGMSGICHAGWALGVGRRMLDEVRALAATKTGTPRAAVDNQQFHAEYAQAEAKFRAARAFAFETWQRCEDVLDEGRALSTEDETLTRLALSNATSSVHEVGQTAYKWAGTAALRRSVLQRFFRDLHGGTQHVTSGPGVLQNCGKLLAGLSDGHWQFLDLVESD</sequence>
<evidence type="ECO:0000313" key="4">
    <source>
        <dbReference type="Proteomes" id="UP000294744"/>
    </source>
</evidence>
<dbReference type="OrthoDB" id="3402961at2"/>
<dbReference type="GO" id="GO:0033539">
    <property type="term" value="P:fatty acid beta-oxidation using acyl-CoA dehydrogenase"/>
    <property type="evidence" value="ECO:0007669"/>
    <property type="project" value="TreeGrafter"/>
</dbReference>
<dbReference type="AlphaFoldDB" id="A0A4R4UMB0"/>
<dbReference type="SUPFAM" id="SSF47203">
    <property type="entry name" value="Acyl-CoA dehydrogenase C-terminal domain-like"/>
    <property type="match status" value="1"/>
</dbReference>
<dbReference type="InterPro" id="IPR037069">
    <property type="entry name" value="AcylCoA_DH/ox_N_sf"/>
</dbReference>
<dbReference type="GO" id="GO:0050660">
    <property type="term" value="F:flavin adenine dinucleotide binding"/>
    <property type="evidence" value="ECO:0007669"/>
    <property type="project" value="InterPro"/>
</dbReference>
<dbReference type="SUPFAM" id="SSF56645">
    <property type="entry name" value="Acyl-CoA dehydrogenase NM domain-like"/>
    <property type="match status" value="1"/>
</dbReference>
<dbReference type="PIRSF" id="PIRSF016578">
    <property type="entry name" value="HsaA"/>
    <property type="match status" value="1"/>
</dbReference>
<dbReference type="GO" id="GO:0005737">
    <property type="term" value="C:cytoplasm"/>
    <property type="evidence" value="ECO:0007669"/>
    <property type="project" value="TreeGrafter"/>
</dbReference>
<dbReference type="InterPro" id="IPR046373">
    <property type="entry name" value="Acyl-CoA_Oxase/DH_mid-dom_sf"/>
</dbReference>
<evidence type="ECO:0000259" key="2">
    <source>
        <dbReference type="Pfam" id="PF08028"/>
    </source>
</evidence>
<dbReference type="InterPro" id="IPR050741">
    <property type="entry name" value="Acyl-CoA_dehydrogenase"/>
</dbReference>
<evidence type="ECO:0000256" key="1">
    <source>
        <dbReference type="ARBA" id="ARBA00023002"/>
    </source>
</evidence>